<sequence length="288" mass="31707">MKAGLGTAAFGTTTSPADAFKVLNAYVAMGGRIIDTANNYAFWAGSGGESERTIGEWLKTVDRNSVDIHTKIGAFPLDGQDFSKSEGLSRQAIDTAIAASLTRLGTDYIDVLYAHVDDLNTPLEETWTVLTEYVRKGVVKKLGISNYTLARLSDLCVLIERQELTPISYAQYRYTVIPPKDDADFGEQVCLTDDIKSLLQQANPDIILVAYSPLLEGAFEHRGKLPAEYDTTANERYVLELRAESDMTLLSPSALVLRKIANEGILPLCMTSKVSRLKENFSLVKQLK</sequence>
<dbReference type="RefSeq" id="WP_016962411.1">
    <property type="nucleotide sequence ID" value="NZ_AJWN02000070.1"/>
</dbReference>
<evidence type="ECO:0000313" key="2">
    <source>
        <dbReference type="EMBL" id="OEE60063.1"/>
    </source>
</evidence>
<proteinExistence type="predicted"/>
<comment type="caution">
    <text evidence="2">The sequence shown here is derived from an EMBL/GenBank/DDBJ whole genome shotgun (WGS) entry which is preliminary data.</text>
</comment>
<gene>
    <name evidence="2" type="ORF">A1OK_12180</name>
</gene>
<dbReference type="SUPFAM" id="SSF51430">
    <property type="entry name" value="NAD(P)-linked oxidoreductase"/>
    <property type="match status" value="1"/>
</dbReference>
<name>A0A1E5C3J1_9GAMM</name>
<evidence type="ECO:0000259" key="1">
    <source>
        <dbReference type="Pfam" id="PF00248"/>
    </source>
</evidence>
<dbReference type="PANTHER" id="PTHR43364">
    <property type="entry name" value="NADH-SPECIFIC METHYLGLYOXAL REDUCTASE-RELATED"/>
    <property type="match status" value="1"/>
</dbReference>
<dbReference type="GO" id="GO:0005829">
    <property type="term" value="C:cytosol"/>
    <property type="evidence" value="ECO:0007669"/>
    <property type="project" value="TreeGrafter"/>
</dbReference>
<evidence type="ECO:0000313" key="3">
    <source>
        <dbReference type="Proteomes" id="UP000095039"/>
    </source>
</evidence>
<feature type="domain" description="NADP-dependent oxidoreductase" evidence="1">
    <location>
        <begin position="4"/>
        <end position="284"/>
    </location>
</feature>
<dbReference type="InterPro" id="IPR023210">
    <property type="entry name" value="NADP_OxRdtase_dom"/>
</dbReference>
<organism evidence="2 3">
    <name type="scientific">Enterovibrio norvegicus FF-454</name>
    <dbReference type="NCBI Taxonomy" id="1185651"/>
    <lineage>
        <taxon>Bacteria</taxon>
        <taxon>Pseudomonadati</taxon>
        <taxon>Pseudomonadota</taxon>
        <taxon>Gammaproteobacteria</taxon>
        <taxon>Vibrionales</taxon>
        <taxon>Vibrionaceae</taxon>
        <taxon>Enterovibrio</taxon>
    </lineage>
</organism>
<dbReference type="InterPro" id="IPR036812">
    <property type="entry name" value="NAD(P)_OxRdtase_dom_sf"/>
</dbReference>
<dbReference type="InterPro" id="IPR050523">
    <property type="entry name" value="AKR_Detox_Biosynth"/>
</dbReference>
<dbReference type="AlphaFoldDB" id="A0A1E5C3J1"/>
<dbReference type="Gene3D" id="3.20.20.100">
    <property type="entry name" value="NADP-dependent oxidoreductase domain"/>
    <property type="match status" value="1"/>
</dbReference>
<dbReference type="PANTHER" id="PTHR43364:SF6">
    <property type="entry name" value="OXIDOREDUCTASE-RELATED"/>
    <property type="match status" value="1"/>
</dbReference>
<dbReference type="Pfam" id="PF00248">
    <property type="entry name" value="Aldo_ket_red"/>
    <property type="match status" value="1"/>
</dbReference>
<keyword evidence="3" id="KW-1185">Reference proteome</keyword>
<dbReference type="Proteomes" id="UP000095039">
    <property type="component" value="Unassembled WGS sequence"/>
</dbReference>
<reference evidence="2 3" key="1">
    <citation type="journal article" date="2012" name="Science">
        <title>Ecological populations of bacteria act as socially cohesive units of antibiotic production and resistance.</title>
        <authorList>
            <person name="Cordero O.X."/>
            <person name="Wildschutte H."/>
            <person name="Kirkup B."/>
            <person name="Proehl S."/>
            <person name="Ngo L."/>
            <person name="Hussain F."/>
            <person name="Le Roux F."/>
            <person name="Mincer T."/>
            <person name="Polz M.F."/>
        </authorList>
    </citation>
    <scope>NUCLEOTIDE SEQUENCE [LARGE SCALE GENOMIC DNA]</scope>
    <source>
        <strain evidence="2 3">FF-454</strain>
    </source>
</reference>
<accession>A0A1E5C3J1</accession>
<protein>
    <recommendedName>
        <fullName evidence="1">NADP-dependent oxidoreductase domain-containing protein</fullName>
    </recommendedName>
</protein>
<dbReference type="EMBL" id="AJWN02000070">
    <property type="protein sequence ID" value="OEE60063.1"/>
    <property type="molecule type" value="Genomic_DNA"/>
</dbReference>